<dbReference type="OrthoDB" id="5329176at2759"/>
<proteinExistence type="inferred from homology"/>
<feature type="region of interest" description="Disordered" evidence="6">
    <location>
        <begin position="331"/>
        <end position="379"/>
    </location>
</feature>
<comment type="caution">
    <text evidence="9">The sequence shown here is derived from an EMBL/GenBank/DDBJ whole genome shotgun (WGS) entry which is preliminary data.</text>
</comment>
<feature type="domain" description="Rhodopsin" evidence="8">
    <location>
        <begin position="77"/>
        <end position="325"/>
    </location>
</feature>
<feature type="region of interest" description="Disordered" evidence="6">
    <location>
        <begin position="440"/>
        <end position="463"/>
    </location>
</feature>
<dbReference type="Pfam" id="PF20684">
    <property type="entry name" value="Fung_rhodopsin"/>
    <property type="match status" value="1"/>
</dbReference>
<protein>
    <recommendedName>
        <fullName evidence="8">Rhodopsin domain-containing protein</fullName>
    </recommendedName>
</protein>
<feature type="transmembrane region" description="Helical" evidence="7">
    <location>
        <begin position="171"/>
        <end position="204"/>
    </location>
</feature>
<sequence length="463" mass="51618">MPSVAGLSAVADNLLVRDGGIAAVADALFARDGGLHPPPEVLKSWPRPNHVDPEERGWEAPIALIIVLAITFIVYALRMWARLTVAKNAGVDDLLMTVAMFPLIGLTISAVLAVRVFGFQWHAWDQTDRTHITTREITMAIEITYLVSTTFIKVSILCFYRRMTGSLKNSFVKWVYGMIVFCILYGVLFTLLIIFTYSPVIGYFHLFDPSWRLQNKLTYLNEGAIVVACAIISTVQDLIICLLPVFLVWNLRMGKRQKAGLCGIFAIGLVTCVCGILRTYYATYIYYYTFDITWYAYYGWVWTVLEADLGMICASAPALKVFFRRYFSGSTSRGEYTKSGSIKTPIQMSSRTRGKSNPQLSAHSAMASRAEPDDADRSDIPFAGIKVSQGLDIHVEERDDLSQKSYASTRNLTALPKSDEPGWASREWVQGCRTVCAALAPSSRKNSRSRSAERDLEHGPSTS</sequence>
<feature type="transmembrane region" description="Helical" evidence="7">
    <location>
        <begin position="261"/>
        <end position="280"/>
    </location>
</feature>
<dbReference type="InterPro" id="IPR052337">
    <property type="entry name" value="SAT4-like"/>
</dbReference>
<feature type="transmembrane region" description="Helical" evidence="7">
    <location>
        <begin position="137"/>
        <end position="159"/>
    </location>
</feature>
<dbReference type="InterPro" id="IPR049326">
    <property type="entry name" value="Rhodopsin_dom_fungi"/>
</dbReference>
<dbReference type="EMBL" id="JAGMVJ010000015">
    <property type="protein sequence ID" value="KAH7081065.1"/>
    <property type="molecule type" value="Genomic_DNA"/>
</dbReference>
<feature type="compositionally biased region" description="Basic and acidic residues" evidence="6">
    <location>
        <begin position="450"/>
        <end position="463"/>
    </location>
</feature>
<evidence type="ECO:0000256" key="5">
    <source>
        <dbReference type="ARBA" id="ARBA00038359"/>
    </source>
</evidence>
<evidence type="ECO:0000256" key="1">
    <source>
        <dbReference type="ARBA" id="ARBA00004141"/>
    </source>
</evidence>
<dbReference type="GO" id="GO:0016020">
    <property type="term" value="C:membrane"/>
    <property type="evidence" value="ECO:0007669"/>
    <property type="project" value="UniProtKB-SubCell"/>
</dbReference>
<comment type="similarity">
    <text evidence="5">Belongs to the SAT4 family.</text>
</comment>
<evidence type="ECO:0000313" key="10">
    <source>
        <dbReference type="Proteomes" id="UP000813461"/>
    </source>
</evidence>
<feature type="transmembrane region" description="Helical" evidence="7">
    <location>
        <begin position="224"/>
        <end position="249"/>
    </location>
</feature>
<dbReference type="AlphaFoldDB" id="A0A8K0QZI2"/>
<feature type="transmembrane region" description="Helical" evidence="7">
    <location>
        <begin position="93"/>
        <end position="117"/>
    </location>
</feature>
<evidence type="ECO:0000313" key="9">
    <source>
        <dbReference type="EMBL" id="KAH7081065.1"/>
    </source>
</evidence>
<name>A0A8K0QZI2_9PLEO</name>
<reference evidence="9" key="1">
    <citation type="journal article" date="2021" name="Nat. Commun.">
        <title>Genetic determinants of endophytism in the Arabidopsis root mycobiome.</title>
        <authorList>
            <person name="Mesny F."/>
            <person name="Miyauchi S."/>
            <person name="Thiergart T."/>
            <person name="Pickel B."/>
            <person name="Atanasova L."/>
            <person name="Karlsson M."/>
            <person name="Huettel B."/>
            <person name="Barry K.W."/>
            <person name="Haridas S."/>
            <person name="Chen C."/>
            <person name="Bauer D."/>
            <person name="Andreopoulos W."/>
            <person name="Pangilinan J."/>
            <person name="LaButti K."/>
            <person name="Riley R."/>
            <person name="Lipzen A."/>
            <person name="Clum A."/>
            <person name="Drula E."/>
            <person name="Henrissat B."/>
            <person name="Kohler A."/>
            <person name="Grigoriev I.V."/>
            <person name="Martin F.M."/>
            <person name="Hacquard S."/>
        </authorList>
    </citation>
    <scope>NUCLEOTIDE SEQUENCE</scope>
    <source>
        <strain evidence="9">MPI-SDFR-AT-0120</strain>
    </source>
</reference>
<dbReference type="Proteomes" id="UP000813461">
    <property type="component" value="Unassembled WGS sequence"/>
</dbReference>
<keyword evidence="10" id="KW-1185">Reference proteome</keyword>
<dbReference type="PANTHER" id="PTHR33048:SF129">
    <property type="entry name" value="INTEGRAL MEMBRANE PROTEIN-RELATED"/>
    <property type="match status" value="1"/>
</dbReference>
<dbReference type="PANTHER" id="PTHR33048">
    <property type="entry name" value="PTH11-LIKE INTEGRAL MEMBRANE PROTEIN (AFU_ORTHOLOGUE AFUA_5G11245)"/>
    <property type="match status" value="1"/>
</dbReference>
<accession>A0A8K0QZI2</accession>
<organism evidence="9 10">
    <name type="scientific">Paraphoma chrysanthemicola</name>
    <dbReference type="NCBI Taxonomy" id="798071"/>
    <lineage>
        <taxon>Eukaryota</taxon>
        <taxon>Fungi</taxon>
        <taxon>Dikarya</taxon>
        <taxon>Ascomycota</taxon>
        <taxon>Pezizomycotina</taxon>
        <taxon>Dothideomycetes</taxon>
        <taxon>Pleosporomycetidae</taxon>
        <taxon>Pleosporales</taxon>
        <taxon>Pleosporineae</taxon>
        <taxon>Phaeosphaeriaceae</taxon>
        <taxon>Paraphoma</taxon>
    </lineage>
</organism>
<feature type="transmembrane region" description="Helical" evidence="7">
    <location>
        <begin position="300"/>
        <end position="323"/>
    </location>
</feature>
<evidence type="ECO:0000259" key="8">
    <source>
        <dbReference type="Pfam" id="PF20684"/>
    </source>
</evidence>
<feature type="compositionally biased region" description="Basic and acidic residues" evidence="6">
    <location>
        <begin position="370"/>
        <end position="379"/>
    </location>
</feature>
<evidence type="ECO:0000256" key="4">
    <source>
        <dbReference type="ARBA" id="ARBA00023136"/>
    </source>
</evidence>
<evidence type="ECO:0000256" key="2">
    <source>
        <dbReference type="ARBA" id="ARBA00022692"/>
    </source>
</evidence>
<evidence type="ECO:0000256" key="3">
    <source>
        <dbReference type="ARBA" id="ARBA00022989"/>
    </source>
</evidence>
<gene>
    <name evidence="9" type="ORF">FB567DRAFT_119213</name>
</gene>
<keyword evidence="2 7" id="KW-0812">Transmembrane</keyword>
<feature type="compositionally biased region" description="Polar residues" evidence="6">
    <location>
        <begin position="331"/>
        <end position="362"/>
    </location>
</feature>
<keyword evidence="3 7" id="KW-1133">Transmembrane helix</keyword>
<comment type="subcellular location">
    <subcellularLocation>
        <location evidence="1">Membrane</location>
        <topology evidence="1">Multi-pass membrane protein</topology>
    </subcellularLocation>
</comment>
<keyword evidence="4 7" id="KW-0472">Membrane</keyword>
<evidence type="ECO:0000256" key="7">
    <source>
        <dbReference type="SAM" id="Phobius"/>
    </source>
</evidence>
<evidence type="ECO:0000256" key="6">
    <source>
        <dbReference type="SAM" id="MobiDB-lite"/>
    </source>
</evidence>
<feature type="transmembrane region" description="Helical" evidence="7">
    <location>
        <begin position="62"/>
        <end position="81"/>
    </location>
</feature>